<dbReference type="OrthoDB" id="424012at2759"/>
<evidence type="ECO:0000313" key="9">
    <source>
        <dbReference type="RefSeq" id="XP_025421810.1"/>
    </source>
</evidence>
<dbReference type="RefSeq" id="XP_025421808.1">
    <property type="nucleotide sequence ID" value="XM_025566023.1"/>
</dbReference>
<comment type="similarity">
    <text evidence="2">Belongs to the histone deacetylase family. HD type 2 subfamily.</text>
</comment>
<evidence type="ECO:0000256" key="5">
    <source>
        <dbReference type="ARBA" id="ARBA00048287"/>
    </source>
</evidence>
<dbReference type="GeneID" id="112691676"/>
<name>A0A8B8GG19_9HEMI</name>
<dbReference type="GO" id="GO:0040029">
    <property type="term" value="P:epigenetic regulation of gene expression"/>
    <property type="evidence" value="ECO:0007669"/>
    <property type="project" value="TreeGrafter"/>
</dbReference>
<keyword evidence="7" id="KW-1185">Reference proteome</keyword>
<keyword evidence="3" id="KW-0378">Hydrolase</keyword>
<dbReference type="GO" id="GO:0000118">
    <property type="term" value="C:histone deacetylase complex"/>
    <property type="evidence" value="ECO:0007669"/>
    <property type="project" value="TreeGrafter"/>
</dbReference>
<gene>
    <name evidence="8 9" type="primary">LOC112691676</name>
</gene>
<evidence type="ECO:0000256" key="2">
    <source>
        <dbReference type="ARBA" id="ARBA00007738"/>
    </source>
</evidence>
<organism evidence="7 9">
    <name type="scientific">Sipha flava</name>
    <name type="common">yellow sugarcane aphid</name>
    <dbReference type="NCBI Taxonomy" id="143950"/>
    <lineage>
        <taxon>Eukaryota</taxon>
        <taxon>Metazoa</taxon>
        <taxon>Ecdysozoa</taxon>
        <taxon>Arthropoda</taxon>
        <taxon>Hexapoda</taxon>
        <taxon>Insecta</taxon>
        <taxon>Pterygota</taxon>
        <taxon>Neoptera</taxon>
        <taxon>Paraneoptera</taxon>
        <taxon>Hemiptera</taxon>
        <taxon>Sternorrhyncha</taxon>
        <taxon>Aphidomorpha</taxon>
        <taxon>Aphidoidea</taxon>
        <taxon>Aphididae</taxon>
        <taxon>Sipha</taxon>
    </lineage>
</organism>
<feature type="domain" description="Histone deacetylase" evidence="6">
    <location>
        <begin position="74"/>
        <end position="369"/>
    </location>
</feature>
<evidence type="ECO:0000313" key="7">
    <source>
        <dbReference type="Proteomes" id="UP000694846"/>
    </source>
</evidence>
<keyword evidence="4" id="KW-0539">Nucleus</keyword>
<evidence type="ECO:0000313" key="8">
    <source>
        <dbReference type="RefSeq" id="XP_025421808.1"/>
    </source>
</evidence>
<evidence type="ECO:0000256" key="3">
    <source>
        <dbReference type="ARBA" id="ARBA00022801"/>
    </source>
</evidence>
<proteinExistence type="inferred from homology"/>
<comment type="catalytic activity">
    <reaction evidence="5">
        <text>N(6)-acetyl-L-lysyl-[histone] + H2O = L-lysyl-[histone] + acetate</text>
        <dbReference type="Rhea" id="RHEA:58196"/>
        <dbReference type="Rhea" id="RHEA-COMP:9845"/>
        <dbReference type="Rhea" id="RHEA-COMP:11338"/>
        <dbReference type="ChEBI" id="CHEBI:15377"/>
        <dbReference type="ChEBI" id="CHEBI:29969"/>
        <dbReference type="ChEBI" id="CHEBI:30089"/>
        <dbReference type="ChEBI" id="CHEBI:61930"/>
        <dbReference type="EC" id="3.5.1.98"/>
    </reaction>
</comment>
<dbReference type="RefSeq" id="XP_025421810.1">
    <property type="nucleotide sequence ID" value="XM_025566025.1"/>
</dbReference>
<dbReference type="Gene3D" id="3.40.800.20">
    <property type="entry name" value="Histone deacetylase domain"/>
    <property type="match status" value="2"/>
</dbReference>
<dbReference type="Pfam" id="PF00850">
    <property type="entry name" value="Hist_deacetyl"/>
    <property type="match status" value="2"/>
</dbReference>
<dbReference type="FunFam" id="3.40.800.20:FF:000005">
    <property type="entry name" value="histone deacetylase 6"/>
    <property type="match status" value="2"/>
</dbReference>
<dbReference type="GO" id="GO:0141221">
    <property type="term" value="F:histone deacetylase activity, hydrolytic mechanism"/>
    <property type="evidence" value="ECO:0007669"/>
    <property type="project" value="UniProtKB-EC"/>
</dbReference>
<evidence type="ECO:0000256" key="1">
    <source>
        <dbReference type="ARBA" id="ARBA00004123"/>
    </source>
</evidence>
<dbReference type="InterPro" id="IPR023801">
    <property type="entry name" value="His_deacetylse_dom"/>
</dbReference>
<accession>A0A8B8GG19</accession>
<evidence type="ECO:0000259" key="6">
    <source>
        <dbReference type="Pfam" id="PF00850"/>
    </source>
</evidence>
<dbReference type="CTD" id="10013"/>
<dbReference type="SUPFAM" id="SSF52768">
    <property type="entry name" value="Arginase/deacetylase"/>
    <property type="match status" value="2"/>
</dbReference>
<dbReference type="PRINTS" id="PR01270">
    <property type="entry name" value="HDASUPER"/>
</dbReference>
<dbReference type="CDD" id="cd10002">
    <property type="entry name" value="HDAC10_HDAC6-dom1"/>
    <property type="match status" value="1"/>
</dbReference>
<evidence type="ECO:0000256" key="4">
    <source>
        <dbReference type="ARBA" id="ARBA00023242"/>
    </source>
</evidence>
<sequence length="838" mass="94357">MENPTKTKLTTSDLIAARKKEFLETNMNNRKMYDHVQDNFKNARSFIEKIIKKTGIIYDDQFSKHLCYWDPNYIENPQRYESIIKRCNELGLIERCTKIPCRLATNDELLMKHTQEIIDMLKSTEDLKDFELLEALSSKFDAIYFHPSTYKQSLLATGSSIELVKAICENKIHNGMAFIRPPGHHAMKSEFCGYCFFNNVAIAAEYVLRHYSVSKILIVDWDVHHGQATQQMFYDDSRVLYFSIHRYENGEFWPNLRESDWDYTGNGDGQGFNINVPLNATGMRDTDYLAIFHQLLLPVASEFQPDLILISSGYDAALGCPEGEMEVTPACYAHLVNSLMGLACGRVAVFLEGGYCIKSLAEGAALTLKSLLKDPCPLLDMTSNPCISIVQTIQNVIFAHQKYWKCFQTDYILSPTYKAVSMYSYDGEPQSEFPTSDCYPLQDTTKIDEFSVLQHLISETELLNIKNKVCVSFDLIMDRKHVSSESGHPECPGRISAILNMFNEFQLTPRLLVLPSREAEESEILTVHTKEHFNNMANLYKLSLQELSSLEKTFDSVYLTPDTYKVSTLASGCLLQVIDSVMNNDSASGVAVIRPPGHHAEDDLACGFCIFNSVAIGANYALNKFGLKRILILDWDIHFGNGTMKTFCSDPRVLYISIHRYHNGKFFPSTKDGSHKVTGIGSGEGYNINIPWNKNGMGDAEYMSVMQNIILPVAYEYCPELVLVSAGFDAAVGDPLGGCKVTPECFGHLTHLLSSLAYGKVILALEGGYNIDAVSYCMTMCTKALLGDPLPPLNLELPICKNAQRTLKRVIKVQKKYWSCLNVFSSEKKYRNSLSVND</sequence>
<feature type="domain" description="Histone deacetylase" evidence="6">
    <location>
        <begin position="488"/>
        <end position="785"/>
    </location>
</feature>
<dbReference type="PANTHER" id="PTHR10625:SF38">
    <property type="entry name" value="HISTONE DEACETYLASE 6, ISOFORM G"/>
    <property type="match status" value="1"/>
</dbReference>
<dbReference type="Proteomes" id="UP000694846">
    <property type="component" value="Unplaced"/>
</dbReference>
<dbReference type="InterPro" id="IPR037138">
    <property type="entry name" value="His_deacetylse_dom_sf"/>
</dbReference>
<dbReference type="InterPro" id="IPR000286">
    <property type="entry name" value="HDACs"/>
</dbReference>
<dbReference type="InterPro" id="IPR023696">
    <property type="entry name" value="Ureohydrolase_dom_sf"/>
</dbReference>
<comment type="subcellular location">
    <subcellularLocation>
        <location evidence="1">Nucleus</location>
    </subcellularLocation>
</comment>
<dbReference type="PANTHER" id="PTHR10625">
    <property type="entry name" value="HISTONE DEACETYLASE HDAC1-RELATED"/>
    <property type="match status" value="1"/>
</dbReference>
<dbReference type="AlphaFoldDB" id="A0A8B8GG19"/>
<reference evidence="8 9" key="1">
    <citation type="submission" date="2025-04" db="UniProtKB">
        <authorList>
            <consortium name="RefSeq"/>
        </authorList>
    </citation>
    <scope>IDENTIFICATION</scope>
    <source>
        <tissue evidence="8 9">Whole body</tissue>
    </source>
</reference>
<protein>
    <submittedName>
        <fullName evidence="8 9">Histone deacetylase 6</fullName>
    </submittedName>
</protein>